<dbReference type="GO" id="GO:0030145">
    <property type="term" value="F:manganese ion binding"/>
    <property type="evidence" value="ECO:0007669"/>
    <property type="project" value="TreeGrafter"/>
</dbReference>
<comment type="subunit">
    <text evidence="2">Homodimer.</text>
</comment>
<dbReference type="InterPro" id="IPR018520">
    <property type="entry name" value="UPP_synth-like_CS"/>
</dbReference>
<dbReference type="InterPro" id="IPR036424">
    <property type="entry name" value="UPP_synth-like_sf"/>
</dbReference>
<feature type="binding site" evidence="2">
    <location>
        <begin position="207"/>
        <end position="209"/>
    </location>
    <ligand>
        <name>substrate</name>
    </ligand>
</feature>
<dbReference type="NCBIfam" id="NF011405">
    <property type="entry name" value="PRK14830.1"/>
    <property type="match status" value="1"/>
</dbReference>
<feature type="active site" evidence="2">
    <location>
        <position position="30"/>
    </location>
</feature>
<reference evidence="3 4" key="1">
    <citation type="submission" date="2018-10" db="EMBL/GenBank/DDBJ databases">
        <title>Genomic Encyclopedia of Type Strains, Phase IV (KMG-IV): sequencing the most valuable type-strain genomes for metagenomic binning, comparative biology and taxonomic classification.</title>
        <authorList>
            <person name="Goeker M."/>
        </authorList>
    </citation>
    <scope>NUCLEOTIDE SEQUENCE [LARGE SCALE GENOMIC DNA]</scope>
    <source>
        <strain evidence="3 4">DSM 22653</strain>
    </source>
</reference>
<feature type="binding site" evidence="2">
    <location>
        <position position="201"/>
    </location>
    <ligand>
        <name>substrate</name>
    </ligand>
</feature>
<proteinExistence type="inferred from homology"/>
<name>A0A660KU01_9BACL</name>
<protein>
    <recommendedName>
        <fullName evidence="2">Isoprenyl transferase</fullName>
        <ecNumber evidence="2">2.5.1.-</ecNumber>
    </recommendedName>
</protein>
<feature type="active site" description="Proton acceptor" evidence="2">
    <location>
        <position position="78"/>
    </location>
</feature>
<dbReference type="GO" id="GO:0016094">
    <property type="term" value="P:polyprenol biosynthetic process"/>
    <property type="evidence" value="ECO:0007669"/>
    <property type="project" value="TreeGrafter"/>
</dbReference>
<dbReference type="GO" id="GO:0008834">
    <property type="term" value="F:ditrans,polycis-undecaprenyl-diphosphate synthase [(2E,6E)-farnesyl-diphosphate specific] activity"/>
    <property type="evidence" value="ECO:0007669"/>
    <property type="project" value="TreeGrafter"/>
</dbReference>
<keyword evidence="4" id="KW-1185">Reference proteome</keyword>
<evidence type="ECO:0000256" key="1">
    <source>
        <dbReference type="ARBA" id="ARBA00022679"/>
    </source>
</evidence>
<dbReference type="FunFam" id="3.40.1180.10:FF:000001">
    <property type="entry name" value="(2E,6E)-farnesyl-diphosphate-specific ditrans,polycis-undecaprenyl-diphosphate synthase"/>
    <property type="match status" value="1"/>
</dbReference>
<dbReference type="GO" id="GO:0005829">
    <property type="term" value="C:cytosol"/>
    <property type="evidence" value="ECO:0007669"/>
    <property type="project" value="TreeGrafter"/>
</dbReference>
<dbReference type="HAMAP" id="MF_01139">
    <property type="entry name" value="ISPT"/>
    <property type="match status" value="1"/>
</dbReference>
<keyword evidence="2" id="KW-0460">Magnesium</keyword>
<evidence type="ECO:0000313" key="3">
    <source>
        <dbReference type="EMBL" id="RKQ84220.1"/>
    </source>
</evidence>
<feature type="binding site" evidence="2">
    <location>
        <begin position="31"/>
        <end position="34"/>
    </location>
    <ligand>
        <name>substrate</name>
    </ligand>
</feature>
<comment type="similarity">
    <text evidence="2">Belongs to the UPP synthase family.</text>
</comment>
<evidence type="ECO:0000256" key="2">
    <source>
        <dbReference type="HAMAP-Rule" id="MF_01139"/>
    </source>
</evidence>
<dbReference type="InterPro" id="IPR001441">
    <property type="entry name" value="UPP_synth-like"/>
</dbReference>
<feature type="binding site" evidence="2">
    <location>
        <position position="43"/>
    </location>
    <ligand>
        <name>substrate</name>
    </ligand>
</feature>
<dbReference type="PANTHER" id="PTHR10291:SF0">
    <property type="entry name" value="DEHYDRODOLICHYL DIPHOSPHATE SYNTHASE 2"/>
    <property type="match status" value="1"/>
</dbReference>
<feature type="binding site" evidence="2">
    <location>
        <position position="220"/>
    </location>
    <ligand>
        <name>Mg(2+)</name>
        <dbReference type="ChEBI" id="CHEBI:18420"/>
    </ligand>
</feature>
<dbReference type="CDD" id="cd00475">
    <property type="entry name" value="Cis_IPPS"/>
    <property type="match status" value="1"/>
</dbReference>
<feature type="binding site" evidence="2">
    <location>
        <position position="47"/>
    </location>
    <ligand>
        <name>substrate</name>
    </ligand>
</feature>
<gene>
    <name evidence="3" type="ORF">C7438_1398</name>
</gene>
<feature type="binding site" evidence="2">
    <location>
        <position position="79"/>
    </location>
    <ligand>
        <name>substrate</name>
    </ligand>
</feature>
<dbReference type="Gene3D" id="3.40.1180.10">
    <property type="entry name" value="Decaprenyl diphosphate synthase-like"/>
    <property type="match status" value="1"/>
</dbReference>
<organism evidence="3 4">
    <name type="scientific">Brockia lithotrophica</name>
    <dbReference type="NCBI Taxonomy" id="933949"/>
    <lineage>
        <taxon>Bacteria</taxon>
        <taxon>Bacillati</taxon>
        <taxon>Bacillota</taxon>
        <taxon>Bacilli</taxon>
        <taxon>Bacillales</taxon>
        <taxon>Bacillales Family X. Incertae Sedis</taxon>
        <taxon>Brockia</taxon>
    </lineage>
</organism>
<feature type="binding site" evidence="2">
    <location>
        <position position="30"/>
    </location>
    <ligand>
        <name>Mg(2+)</name>
        <dbReference type="ChEBI" id="CHEBI:18420"/>
    </ligand>
</feature>
<dbReference type="AlphaFoldDB" id="A0A660KU01"/>
<dbReference type="Pfam" id="PF01255">
    <property type="entry name" value="Prenyltransf"/>
    <property type="match status" value="1"/>
</dbReference>
<evidence type="ECO:0000313" key="4">
    <source>
        <dbReference type="Proteomes" id="UP000267019"/>
    </source>
</evidence>
<dbReference type="GO" id="GO:0000287">
    <property type="term" value="F:magnesium ion binding"/>
    <property type="evidence" value="ECO:0007669"/>
    <property type="project" value="UniProtKB-UniRule"/>
</dbReference>
<comment type="cofactor">
    <cofactor evidence="2">
        <name>Mg(2+)</name>
        <dbReference type="ChEBI" id="CHEBI:18420"/>
    </cofactor>
    <text evidence="2">Binds 2 magnesium ions per subunit.</text>
</comment>
<keyword evidence="2" id="KW-0479">Metal-binding</keyword>
<keyword evidence="1 2" id="KW-0808">Transferase</keyword>
<dbReference type="PANTHER" id="PTHR10291">
    <property type="entry name" value="DEHYDRODOLICHYL DIPHOSPHATE SYNTHASE FAMILY MEMBER"/>
    <property type="match status" value="1"/>
</dbReference>
<comment type="function">
    <text evidence="2">Catalyzes the condensation of isopentenyl diphosphate (IPP) with allylic pyrophosphates generating different type of terpenoids.</text>
</comment>
<dbReference type="Proteomes" id="UP000267019">
    <property type="component" value="Unassembled WGS sequence"/>
</dbReference>
<dbReference type="EMBL" id="RBIJ01000004">
    <property type="protein sequence ID" value="RKQ84220.1"/>
    <property type="molecule type" value="Genomic_DNA"/>
</dbReference>
<dbReference type="NCBIfam" id="TIGR00055">
    <property type="entry name" value="uppS"/>
    <property type="match status" value="1"/>
</dbReference>
<dbReference type="SUPFAM" id="SSF64005">
    <property type="entry name" value="Undecaprenyl diphosphate synthase"/>
    <property type="match status" value="1"/>
</dbReference>
<feature type="binding site" evidence="2">
    <location>
        <begin position="75"/>
        <end position="77"/>
    </location>
    <ligand>
        <name>substrate</name>
    </ligand>
</feature>
<feature type="binding site" evidence="2">
    <location>
        <position position="35"/>
    </location>
    <ligand>
        <name>substrate</name>
    </ligand>
</feature>
<dbReference type="RefSeq" id="WP_121444641.1">
    <property type="nucleotide sequence ID" value="NZ_RBIJ01000004.1"/>
</dbReference>
<dbReference type="EC" id="2.5.1.-" evidence="2"/>
<feature type="binding site" evidence="2">
    <location>
        <position position="81"/>
    </location>
    <ligand>
        <name>substrate</name>
    </ligand>
</feature>
<dbReference type="PROSITE" id="PS01066">
    <property type="entry name" value="UPP_SYNTHASE"/>
    <property type="match status" value="1"/>
</dbReference>
<sequence length="259" mass="29834">MWPFGRGRARKREELPSVDRLPQHVAIIMDGNGRWAQARGLPRIAGHEAGMRAVRRTVRAADEFGIRVLTLYAFSTENWRRPREEVEFLLSLPTRFLESDLPELKERNVSVRVMGFLDELPPHTRAAVEQAVAETEGNTGLVLNFALNYGSRREIVYALQRILYAVRDGTLAWSDVEALREEDISRFLLSADLPDPDLIIRTGGEMRLSNFLLWQAAYAELWFTPRFWPDFTREDFLEGLRAYAERERRFGALGDGGRR</sequence>
<accession>A0A660KU01</accession>
<dbReference type="OrthoDB" id="4191603at2"/>
<comment type="caution">
    <text evidence="3">The sequence shown here is derived from an EMBL/GenBank/DDBJ whole genome shotgun (WGS) entry which is preliminary data.</text>
</comment>